<sequence>MYQPYSAHHYPNPHQQQVIYQMEPGTVQALHSIRDRVQHMGRMYKDRHVRVQTIDGQVYDGIIVNVDRCHLYLYTRPLMEQRSLAGAYYSNVILPLVLYELLVITLLYT</sequence>
<evidence type="ECO:0000313" key="2">
    <source>
        <dbReference type="EMBL" id="CAH8245085.1"/>
    </source>
</evidence>
<comment type="caution">
    <text evidence="2">The sequence shown here is derived from an EMBL/GenBank/DDBJ whole genome shotgun (WGS) entry which is preliminary data.</text>
</comment>
<keyword evidence="1" id="KW-0812">Transmembrane</keyword>
<organism evidence="2 3">
    <name type="scientific">Paenibacillus melissococcoides</name>
    <dbReference type="NCBI Taxonomy" id="2912268"/>
    <lineage>
        <taxon>Bacteria</taxon>
        <taxon>Bacillati</taxon>
        <taxon>Bacillota</taxon>
        <taxon>Bacilli</taxon>
        <taxon>Bacillales</taxon>
        <taxon>Paenibacillaceae</taxon>
        <taxon>Paenibacillus</taxon>
    </lineage>
</organism>
<dbReference type="EMBL" id="CALYLO010000002">
    <property type="protein sequence ID" value="CAH8245085.1"/>
    <property type="molecule type" value="Genomic_DNA"/>
</dbReference>
<keyword evidence="1" id="KW-1133">Transmembrane helix</keyword>
<evidence type="ECO:0000313" key="3">
    <source>
        <dbReference type="Proteomes" id="UP001154322"/>
    </source>
</evidence>
<protein>
    <submittedName>
        <fullName evidence="2">Acetyl-CoA acetyltransferase</fullName>
    </submittedName>
</protein>
<evidence type="ECO:0000256" key="1">
    <source>
        <dbReference type="SAM" id="Phobius"/>
    </source>
</evidence>
<reference evidence="2" key="1">
    <citation type="submission" date="2022-06" db="EMBL/GenBank/DDBJ databases">
        <authorList>
            <person name="Dietemann V."/>
            <person name="Ory F."/>
            <person name="Dainat B."/>
            <person name="Oberhansli S."/>
        </authorList>
    </citation>
    <scope>NUCLEOTIDE SEQUENCE</scope>
    <source>
        <strain evidence="2">Ena-SAMPLE-TAB-26-04-2022-14:26:32:270-5432</strain>
    </source>
</reference>
<proteinExistence type="predicted"/>
<name>A0ABM9G0L3_9BACL</name>
<feature type="transmembrane region" description="Helical" evidence="1">
    <location>
        <begin position="86"/>
        <end position="108"/>
    </location>
</feature>
<keyword evidence="3" id="KW-1185">Reference proteome</keyword>
<accession>A0ABM9G0L3</accession>
<dbReference type="RefSeq" id="WP_249725420.1">
    <property type="nucleotide sequence ID" value="NZ_AP031286.1"/>
</dbReference>
<gene>
    <name evidence="2" type="ORF">WJ0W_002315</name>
</gene>
<dbReference type="Proteomes" id="UP001154322">
    <property type="component" value="Unassembled WGS sequence"/>
</dbReference>
<keyword evidence="1" id="KW-0472">Membrane</keyword>